<dbReference type="PROSITE" id="PS00028">
    <property type="entry name" value="ZINC_FINGER_C2H2_1"/>
    <property type="match status" value="6"/>
</dbReference>
<dbReference type="GO" id="GO:0005634">
    <property type="term" value="C:nucleus"/>
    <property type="evidence" value="ECO:0007669"/>
    <property type="project" value="UniProtKB-SubCell"/>
</dbReference>
<name>A0A0T6BAW2_9SCAR</name>
<evidence type="ECO:0000256" key="2">
    <source>
        <dbReference type="ARBA" id="ARBA00006991"/>
    </source>
</evidence>
<dbReference type="EMBL" id="LJIG01002473">
    <property type="protein sequence ID" value="KRT84467.1"/>
    <property type="molecule type" value="Genomic_DNA"/>
</dbReference>
<proteinExistence type="inferred from homology"/>
<feature type="domain" description="C2H2-type" evidence="14">
    <location>
        <begin position="202"/>
        <end position="229"/>
    </location>
</feature>
<dbReference type="FunFam" id="3.30.160.60:FF:000475">
    <property type="entry name" value="zinc finger protein 32 isoform X1"/>
    <property type="match status" value="1"/>
</dbReference>
<dbReference type="PANTHER" id="PTHR24388:SF54">
    <property type="entry name" value="PROTEIN ESCARGOT"/>
    <property type="match status" value="1"/>
</dbReference>
<comment type="subcellular location">
    <subcellularLocation>
        <location evidence="1">Nucleus</location>
    </subcellularLocation>
</comment>
<evidence type="ECO:0000313" key="15">
    <source>
        <dbReference type="EMBL" id="KRT84467.1"/>
    </source>
</evidence>
<evidence type="ECO:0000256" key="7">
    <source>
        <dbReference type="ARBA" id="ARBA00023015"/>
    </source>
</evidence>
<evidence type="ECO:0000313" key="16">
    <source>
        <dbReference type="Proteomes" id="UP000051574"/>
    </source>
</evidence>
<protein>
    <submittedName>
        <fullName evidence="15">Zinc finger protein</fullName>
    </submittedName>
</protein>
<keyword evidence="4" id="KW-0677">Repeat</keyword>
<dbReference type="Pfam" id="PF00096">
    <property type="entry name" value="zf-C2H2"/>
    <property type="match status" value="6"/>
</dbReference>
<keyword evidence="9" id="KW-0804">Transcription</keyword>
<dbReference type="PROSITE" id="PS50157">
    <property type="entry name" value="ZINC_FINGER_C2H2_2"/>
    <property type="match status" value="7"/>
</dbReference>
<evidence type="ECO:0000256" key="9">
    <source>
        <dbReference type="ARBA" id="ARBA00023163"/>
    </source>
</evidence>
<reference evidence="15 16" key="1">
    <citation type="submission" date="2015-09" db="EMBL/GenBank/DDBJ databases">
        <title>Draft genome of the scarab beetle Oryctes borbonicus.</title>
        <authorList>
            <person name="Meyer J.M."/>
            <person name="Markov G.V."/>
            <person name="Baskaran P."/>
            <person name="Herrmann M."/>
            <person name="Sommer R.J."/>
            <person name="Roedelsperger C."/>
        </authorList>
    </citation>
    <scope>NUCLEOTIDE SEQUENCE [LARGE SCALE GENOMIC DNA]</scope>
    <source>
        <strain evidence="15">OB123</strain>
        <tissue evidence="15">Whole animal</tissue>
    </source>
</reference>
<dbReference type="Gene3D" id="3.30.160.60">
    <property type="entry name" value="Classic Zinc Finger"/>
    <property type="match status" value="7"/>
</dbReference>
<evidence type="ECO:0000256" key="6">
    <source>
        <dbReference type="ARBA" id="ARBA00022833"/>
    </source>
</evidence>
<evidence type="ECO:0000256" key="3">
    <source>
        <dbReference type="ARBA" id="ARBA00022723"/>
    </source>
</evidence>
<dbReference type="GO" id="GO:0008270">
    <property type="term" value="F:zinc ion binding"/>
    <property type="evidence" value="ECO:0007669"/>
    <property type="project" value="UniProtKB-KW"/>
</dbReference>
<evidence type="ECO:0000256" key="4">
    <source>
        <dbReference type="ARBA" id="ARBA00022737"/>
    </source>
</evidence>
<keyword evidence="6" id="KW-0862">Zinc</keyword>
<dbReference type="FunFam" id="3.30.160.60:FF:000446">
    <property type="entry name" value="Zinc finger protein"/>
    <property type="match status" value="1"/>
</dbReference>
<dbReference type="GO" id="GO:0000978">
    <property type="term" value="F:RNA polymerase II cis-regulatory region sequence-specific DNA binding"/>
    <property type="evidence" value="ECO:0007669"/>
    <property type="project" value="TreeGrafter"/>
</dbReference>
<evidence type="ECO:0000256" key="11">
    <source>
        <dbReference type="ARBA" id="ARBA00037948"/>
    </source>
</evidence>
<feature type="domain" description="C2H2-type" evidence="14">
    <location>
        <begin position="110"/>
        <end position="137"/>
    </location>
</feature>
<feature type="domain" description="C2H2-type" evidence="14">
    <location>
        <begin position="172"/>
        <end position="195"/>
    </location>
</feature>
<feature type="domain" description="C2H2-type" evidence="14">
    <location>
        <begin position="286"/>
        <end position="313"/>
    </location>
</feature>
<feature type="domain" description="C2H2-type" evidence="14">
    <location>
        <begin position="138"/>
        <end position="162"/>
    </location>
</feature>
<evidence type="ECO:0000256" key="13">
    <source>
        <dbReference type="SAM" id="MobiDB-lite"/>
    </source>
</evidence>
<dbReference type="GO" id="GO:0000981">
    <property type="term" value="F:DNA-binding transcription factor activity, RNA polymerase II-specific"/>
    <property type="evidence" value="ECO:0007669"/>
    <property type="project" value="TreeGrafter"/>
</dbReference>
<comment type="caution">
    <text evidence="15">The sequence shown here is derived from an EMBL/GenBank/DDBJ whole genome shotgun (WGS) entry which is preliminary data.</text>
</comment>
<keyword evidence="8" id="KW-0238">DNA-binding</keyword>
<evidence type="ECO:0000256" key="12">
    <source>
        <dbReference type="PROSITE-ProRule" id="PRU00042"/>
    </source>
</evidence>
<dbReference type="OrthoDB" id="6077919at2759"/>
<feature type="region of interest" description="Disordered" evidence="13">
    <location>
        <begin position="1"/>
        <end position="23"/>
    </location>
</feature>
<keyword evidence="10" id="KW-0539">Nucleus</keyword>
<dbReference type="FunFam" id="3.30.160.60:FF:000012">
    <property type="entry name" value="RB-associated KRAB zinc finger protein-like"/>
    <property type="match status" value="1"/>
</dbReference>
<gene>
    <name evidence="15" type="ORF">AMK59_1410</name>
</gene>
<evidence type="ECO:0000256" key="1">
    <source>
        <dbReference type="ARBA" id="ARBA00004123"/>
    </source>
</evidence>
<comment type="similarity">
    <text evidence="2">Belongs to the krueppel C2H2-type zinc-finger protein family.</text>
</comment>
<dbReference type="InterPro" id="IPR013087">
    <property type="entry name" value="Znf_C2H2_type"/>
</dbReference>
<feature type="domain" description="C2H2-type" evidence="14">
    <location>
        <begin position="230"/>
        <end position="257"/>
    </location>
</feature>
<evidence type="ECO:0000259" key="14">
    <source>
        <dbReference type="PROSITE" id="PS50157"/>
    </source>
</evidence>
<feature type="domain" description="C2H2-type" evidence="14">
    <location>
        <begin position="258"/>
        <end position="285"/>
    </location>
</feature>
<dbReference type="InterPro" id="IPR050527">
    <property type="entry name" value="Snail/Krueppel_Znf"/>
</dbReference>
<evidence type="ECO:0000256" key="5">
    <source>
        <dbReference type="ARBA" id="ARBA00022771"/>
    </source>
</evidence>
<feature type="compositionally biased region" description="Basic residues" evidence="13">
    <location>
        <begin position="8"/>
        <end position="23"/>
    </location>
</feature>
<dbReference type="SMART" id="SM00355">
    <property type="entry name" value="ZnF_C2H2"/>
    <property type="match status" value="10"/>
</dbReference>
<organism evidence="15 16">
    <name type="scientific">Oryctes borbonicus</name>
    <dbReference type="NCBI Taxonomy" id="1629725"/>
    <lineage>
        <taxon>Eukaryota</taxon>
        <taxon>Metazoa</taxon>
        <taxon>Ecdysozoa</taxon>
        <taxon>Arthropoda</taxon>
        <taxon>Hexapoda</taxon>
        <taxon>Insecta</taxon>
        <taxon>Pterygota</taxon>
        <taxon>Neoptera</taxon>
        <taxon>Endopterygota</taxon>
        <taxon>Coleoptera</taxon>
        <taxon>Polyphaga</taxon>
        <taxon>Scarabaeiformia</taxon>
        <taxon>Scarabaeidae</taxon>
        <taxon>Dynastinae</taxon>
        <taxon>Oryctes</taxon>
    </lineage>
</organism>
<dbReference type="SUPFAM" id="SSF57667">
    <property type="entry name" value="beta-beta-alpha zinc fingers"/>
    <property type="match status" value="5"/>
</dbReference>
<keyword evidence="7" id="KW-0805">Transcription regulation</keyword>
<sequence>MSSCKWKSQPRNKKKPRRRIRGKRRRFHKCTVCHKSAETLEDLESHFLTHELKYDCQICQERFRCLYQCSLHMNKHDYQDFTCCMCSFFTDKKACLLQHINNIHLKKYLYYCGECGKGFNSKPDKIEHEMLHKGVKPHVCVVCDKKFSHSRNLLEHQLTYHSAMISGAYLENQCSICKKVFGKKSTLENHIHVKHDLKLKPHMCDKCGKCFSTNTKLILHYRTHTGFKPFGCEFCEKTFRTKELLNEHVRIHTGEKPFSCEFCGKCFNQRTPLRVHTRIHTGEKPYICQFCAKGFTSKGGLTIHMRCCSGVKMKQEIVEAEEAIVN</sequence>
<evidence type="ECO:0000256" key="8">
    <source>
        <dbReference type="ARBA" id="ARBA00023125"/>
    </source>
</evidence>
<keyword evidence="16" id="KW-1185">Reference proteome</keyword>
<accession>A0A0T6BAW2</accession>
<dbReference type="AlphaFoldDB" id="A0A0T6BAW2"/>
<dbReference type="FunFam" id="3.30.160.60:FF:000624">
    <property type="entry name" value="zinc finger protein 697"/>
    <property type="match status" value="1"/>
</dbReference>
<dbReference type="InterPro" id="IPR036236">
    <property type="entry name" value="Znf_C2H2_sf"/>
</dbReference>
<keyword evidence="5 12" id="KW-0863">Zinc-finger</keyword>
<dbReference type="Proteomes" id="UP000051574">
    <property type="component" value="Unassembled WGS sequence"/>
</dbReference>
<dbReference type="PANTHER" id="PTHR24388">
    <property type="entry name" value="ZINC FINGER PROTEIN"/>
    <property type="match status" value="1"/>
</dbReference>
<dbReference type="FunFam" id="3.30.160.60:FF:001111">
    <property type="entry name" value="Zinc finger protein 92 homolog"/>
    <property type="match status" value="1"/>
</dbReference>
<evidence type="ECO:0000256" key="10">
    <source>
        <dbReference type="ARBA" id="ARBA00023242"/>
    </source>
</evidence>
<comment type="similarity">
    <text evidence="11">Belongs to the snail C2H2-type zinc-finger protein family.</text>
</comment>
<keyword evidence="3" id="KW-0479">Metal-binding</keyword>